<keyword evidence="1 2" id="KW-0430">Lectin</keyword>
<dbReference type="PROSITE" id="PS51304">
    <property type="entry name" value="GALECTIN"/>
    <property type="match status" value="2"/>
</dbReference>
<dbReference type="PANTHER" id="PTHR11346:SF147">
    <property type="entry name" value="GALECTIN"/>
    <property type="match status" value="1"/>
</dbReference>
<dbReference type="GO" id="GO:0030246">
    <property type="term" value="F:carbohydrate binding"/>
    <property type="evidence" value="ECO:0007669"/>
    <property type="project" value="UniProtKB-UniRule"/>
</dbReference>
<gene>
    <name evidence="4" type="primary">Dana\GF15051</name>
    <name evidence="4" type="synonym">dana_GLEANR_15817</name>
    <name evidence="4" type="ORF">GF15051</name>
</gene>
<dbReference type="CDD" id="cd00070">
    <property type="entry name" value="GLECT"/>
    <property type="match status" value="2"/>
</dbReference>
<dbReference type="GeneID" id="6497865"/>
<dbReference type="FunCoup" id="B3MLU4">
    <property type="interactions" value="4"/>
</dbReference>
<dbReference type="SMART" id="SM00908">
    <property type="entry name" value="Gal-bind_lectin"/>
    <property type="match status" value="2"/>
</dbReference>
<evidence type="ECO:0000313" key="5">
    <source>
        <dbReference type="Proteomes" id="UP000007801"/>
    </source>
</evidence>
<keyword evidence="5" id="KW-1185">Reference proteome</keyword>
<dbReference type="KEGG" id="dan:6497865"/>
<accession>B3MLU4</accession>
<feature type="domain" description="Galectin" evidence="3">
    <location>
        <begin position="38"/>
        <end position="177"/>
    </location>
</feature>
<sequence>MGGQAMSVYPRATYVVMRREMDAITKFYEKRSTAHRRKLYRVTETPQPGLCFVFHGMCLPGCEHFLIDFMTEAGAELCDNCNVVLRIGARLPQNYLTRNSRLKGLWGPMERSSNLSFQLTRGKSFWMQILITEECFLISVNGYHFAPYIHRMPYKWLEAVDVRGDVTDIAVDSFFVSEYPVRLTHSLPVVIPLQFEQNVATVAPDVTPDPRAEWRVLSSLMMMSSPGYVFQPSLALPFYGTLPEKEHLTEGRALRIEGRMRLMPQSFSFALQIGQEIWPQPTVSFYFSQCFLRGKRDKVGNAIVTRSAYVKGEWVNTHVSRLSTSLRPGSAFVILIACRKQYYELFVNNKSLFQFKYQMRPDRVDIVNIRGDIKLWEVVIETSNPHNNSLMGRAFATWKKTKLNM</sequence>
<dbReference type="HOGENOM" id="CLU_037794_0_0_1"/>
<evidence type="ECO:0000259" key="3">
    <source>
        <dbReference type="PROSITE" id="PS51304"/>
    </source>
</evidence>
<dbReference type="PANTHER" id="PTHR11346">
    <property type="entry name" value="GALECTIN"/>
    <property type="match status" value="1"/>
</dbReference>
<dbReference type="InterPro" id="IPR013320">
    <property type="entry name" value="ConA-like_dom_sf"/>
</dbReference>
<dbReference type="Gene3D" id="2.60.120.200">
    <property type="match status" value="2"/>
</dbReference>
<dbReference type="SUPFAM" id="SSF49899">
    <property type="entry name" value="Concanavalin A-like lectins/glucanases"/>
    <property type="match status" value="2"/>
</dbReference>
<dbReference type="Pfam" id="PF00337">
    <property type="entry name" value="Gal-bind_lectin"/>
    <property type="match status" value="2"/>
</dbReference>
<reference evidence="4 5" key="1">
    <citation type="journal article" date="2007" name="Nature">
        <title>Evolution of genes and genomes on the Drosophila phylogeny.</title>
        <authorList>
            <consortium name="Drosophila 12 Genomes Consortium"/>
            <person name="Clark A.G."/>
            <person name="Eisen M.B."/>
            <person name="Smith D.R."/>
            <person name="Bergman C.M."/>
            <person name="Oliver B."/>
            <person name="Markow T.A."/>
            <person name="Kaufman T.C."/>
            <person name="Kellis M."/>
            <person name="Gelbart W."/>
            <person name="Iyer V.N."/>
            <person name="Pollard D.A."/>
            <person name="Sackton T.B."/>
            <person name="Larracuente A.M."/>
            <person name="Singh N.D."/>
            <person name="Abad J.P."/>
            <person name="Abt D.N."/>
            <person name="Adryan B."/>
            <person name="Aguade M."/>
            <person name="Akashi H."/>
            <person name="Anderson W.W."/>
            <person name="Aquadro C.F."/>
            <person name="Ardell D.H."/>
            <person name="Arguello R."/>
            <person name="Artieri C.G."/>
            <person name="Barbash D.A."/>
            <person name="Barker D."/>
            <person name="Barsanti P."/>
            <person name="Batterham P."/>
            <person name="Batzoglou S."/>
            <person name="Begun D."/>
            <person name="Bhutkar A."/>
            <person name="Blanco E."/>
            <person name="Bosak S.A."/>
            <person name="Bradley R.K."/>
            <person name="Brand A.D."/>
            <person name="Brent M.R."/>
            <person name="Brooks A.N."/>
            <person name="Brown R.H."/>
            <person name="Butlin R.K."/>
            <person name="Caggese C."/>
            <person name="Calvi B.R."/>
            <person name="Bernardo de Carvalho A."/>
            <person name="Caspi A."/>
            <person name="Castrezana S."/>
            <person name="Celniker S.E."/>
            <person name="Chang J.L."/>
            <person name="Chapple C."/>
            <person name="Chatterji S."/>
            <person name="Chinwalla A."/>
            <person name="Civetta A."/>
            <person name="Clifton S.W."/>
            <person name="Comeron J.M."/>
            <person name="Costello J.C."/>
            <person name="Coyne J.A."/>
            <person name="Daub J."/>
            <person name="David R.G."/>
            <person name="Delcher A.L."/>
            <person name="Delehaunty K."/>
            <person name="Do C.B."/>
            <person name="Ebling H."/>
            <person name="Edwards K."/>
            <person name="Eickbush T."/>
            <person name="Evans J.D."/>
            <person name="Filipski A."/>
            <person name="Findeiss S."/>
            <person name="Freyhult E."/>
            <person name="Fulton L."/>
            <person name="Fulton R."/>
            <person name="Garcia A.C."/>
            <person name="Gardiner A."/>
            <person name="Garfield D.A."/>
            <person name="Garvin B.E."/>
            <person name="Gibson G."/>
            <person name="Gilbert D."/>
            <person name="Gnerre S."/>
            <person name="Godfrey J."/>
            <person name="Good R."/>
            <person name="Gotea V."/>
            <person name="Gravely B."/>
            <person name="Greenberg A.J."/>
            <person name="Griffiths-Jones S."/>
            <person name="Gross S."/>
            <person name="Guigo R."/>
            <person name="Gustafson E.A."/>
            <person name="Haerty W."/>
            <person name="Hahn M.W."/>
            <person name="Halligan D.L."/>
            <person name="Halpern A.L."/>
            <person name="Halter G.M."/>
            <person name="Han M.V."/>
            <person name="Heger A."/>
            <person name="Hillier L."/>
            <person name="Hinrichs A.S."/>
            <person name="Holmes I."/>
            <person name="Hoskins R.A."/>
            <person name="Hubisz M.J."/>
            <person name="Hultmark D."/>
            <person name="Huntley M.A."/>
            <person name="Jaffe D.B."/>
            <person name="Jagadeeshan S."/>
            <person name="Jeck W.R."/>
            <person name="Johnson J."/>
            <person name="Jones C.D."/>
            <person name="Jordan W.C."/>
            <person name="Karpen G.H."/>
            <person name="Kataoka E."/>
            <person name="Keightley P.D."/>
            <person name="Kheradpour P."/>
            <person name="Kirkness E.F."/>
            <person name="Koerich L.B."/>
            <person name="Kristiansen K."/>
            <person name="Kudrna D."/>
            <person name="Kulathinal R.J."/>
            <person name="Kumar S."/>
            <person name="Kwok R."/>
            <person name="Lander E."/>
            <person name="Langley C.H."/>
            <person name="Lapoint R."/>
            <person name="Lazzaro B.P."/>
            <person name="Lee S.J."/>
            <person name="Levesque L."/>
            <person name="Li R."/>
            <person name="Lin C.F."/>
            <person name="Lin M.F."/>
            <person name="Lindblad-Toh K."/>
            <person name="Llopart A."/>
            <person name="Long M."/>
            <person name="Low L."/>
            <person name="Lozovsky E."/>
            <person name="Lu J."/>
            <person name="Luo M."/>
            <person name="Machado C.A."/>
            <person name="Makalowski W."/>
            <person name="Marzo M."/>
            <person name="Matsuda M."/>
            <person name="Matzkin L."/>
            <person name="McAllister B."/>
            <person name="McBride C.S."/>
            <person name="McKernan B."/>
            <person name="McKernan K."/>
            <person name="Mendez-Lago M."/>
            <person name="Minx P."/>
            <person name="Mollenhauer M.U."/>
            <person name="Montooth K."/>
            <person name="Mount S.M."/>
            <person name="Mu X."/>
            <person name="Myers E."/>
            <person name="Negre B."/>
            <person name="Newfeld S."/>
            <person name="Nielsen R."/>
            <person name="Noor M.A."/>
            <person name="O'Grady P."/>
            <person name="Pachter L."/>
            <person name="Papaceit M."/>
            <person name="Parisi M.J."/>
            <person name="Parisi M."/>
            <person name="Parts L."/>
            <person name="Pedersen J.S."/>
            <person name="Pesole G."/>
            <person name="Phillippy A.M."/>
            <person name="Ponting C.P."/>
            <person name="Pop M."/>
            <person name="Porcelli D."/>
            <person name="Powell J.R."/>
            <person name="Prohaska S."/>
            <person name="Pruitt K."/>
            <person name="Puig M."/>
            <person name="Quesneville H."/>
            <person name="Ram K.R."/>
            <person name="Rand D."/>
            <person name="Rasmussen M.D."/>
            <person name="Reed L.K."/>
            <person name="Reenan R."/>
            <person name="Reily A."/>
            <person name="Remington K.A."/>
            <person name="Rieger T.T."/>
            <person name="Ritchie M.G."/>
            <person name="Robin C."/>
            <person name="Rogers Y.H."/>
            <person name="Rohde C."/>
            <person name="Rozas J."/>
            <person name="Rubenfield M.J."/>
            <person name="Ruiz A."/>
            <person name="Russo S."/>
            <person name="Salzberg S.L."/>
            <person name="Sanchez-Gracia A."/>
            <person name="Saranga D.J."/>
            <person name="Sato H."/>
            <person name="Schaeffer S.W."/>
            <person name="Schatz M.C."/>
            <person name="Schlenke T."/>
            <person name="Schwartz R."/>
            <person name="Segarra C."/>
            <person name="Singh R.S."/>
            <person name="Sirot L."/>
            <person name="Sirota M."/>
            <person name="Sisneros N.B."/>
            <person name="Smith C.D."/>
            <person name="Smith T.F."/>
            <person name="Spieth J."/>
            <person name="Stage D.E."/>
            <person name="Stark A."/>
            <person name="Stephan W."/>
            <person name="Strausberg R.L."/>
            <person name="Strempel S."/>
            <person name="Sturgill D."/>
            <person name="Sutton G."/>
            <person name="Sutton G.G."/>
            <person name="Tao W."/>
            <person name="Teichmann S."/>
            <person name="Tobari Y.N."/>
            <person name="Tomimura Y."/>
            <person name="Tsolas J.M."/>
            <person name="Valente V.L."/>
            <person name="Venter E."/>
            <person name="Venter J.C."/>
            <person name="Vicario S."/>
            <person name="Vieira F.G."/>
            <person name="Vilella A.J."/>
            <person name="Villasante A."/>
            <person name="Walenz B."/>
            <person name="Wang J."/>
            <person name="Wasserman M."/>
            <person name="Watts T."/>
            <person name="Wilson D."/>
            <person name="Wilson R.K."/>
            <person name="Wing R.A."/>
            <person name="Wolfner M.F."/>
            <person name="Wong A."/>
            <person name="Wong G.K."/>
            <person name="Wu C.I."/>
            <person name="Wu G."/>
            <person name="Yamamoto D."/>
            <person name="Yang H.P."/>
            <person name="Yang S.P."/>
            <person name="Yorke J.A."/>
            <person name="Yoshida K."/>
            <person name="Zdobnov E."/>
            <person name="Zhang P."/>
            <person name="Zhang Y."/>
            <person name="Zimin A.V."/>
            <person name="Baldwin J."/>
            <person name="Abdouelleil A."/>
            <person name="Abdulkadir J."/>
            <person name="Abebe A."/>
            <person name="Abera B."/>
            <person name="Abreu J."/>
            <person name="Acer S.C."/>
            <person name="Aftuck L."/>
            <person name="Alexander A."/>
            <person name="An P."/>
            <person name="Anderson E."/>
            <person name="Anderson S."/>
            <person name="Arachi H."/>
            <person name="Azer M."/>
            <person name="Bachantsang P."/>
            <person name="Barry A."/>
            <person name="Bayul T."/>
            <person name="Berlin A."/>
            <person name="Bessette D."/>
            <person name="Bloom T."/>
            <person name="Blye J."/>
            <person name="Boguslavskiy L."/>
            <person name="Bonnet C."/>
            <person name="Boukhgalter B."/>
            <person name="Bourzgui I."/>
            <person name="Brown A."/>
            <person name="Cahill P."/>
            <person name="Channer S."/>
            <person name="Cheshatsang Y."/>
            <person name="Chuda L."/>
            <person name="Citroen M."/>
            <person name="Collymore A."/>
            <person name="Cooke P."/>
            <person name="Costello M."/>
            <person name="D'Aco K."/>
            <person name="Daza R."/>
            <person name="De Haan G."/>
            <person name="DeGray S."/>
            <person name="DeMaso C."/>
            <person name="Dhargay N."/>
            <person name="Dooley K."/>
            <person name="Dooley E."/>
            <person name="Doricent M."/>
            <person name="Dorje P."/>
            <person name="Dorjee K."/>
            <person name="Dupes A."/>
            <person name="Elong R."/>
            <person name="Falk J."/>
            <person name="Farina A."/>
            <person name="Faro S."/>
            <person name="Ferguson D."/>
            <person name="Fisher S."/>
            <person name="Foley C.D."/>
            <person name="Franke A."/>
            <person name="Friedrich D."/>
            <person name="Gadbois L."/>
            <person name="Gearin G."/>
            <person name="Gearin C.R."/>
            <person name="Giannoukos G."/>
            <person name="Goode T."/>
            <person name="Graham J."/>
            <person name="Grandbois E."/>
            <person name="Grewal S."/>
            <person name="Gyaltsen K."/>
            <person name="Hafez N."/>
            <person name="Hagos B."/>
            <person name="Hall J."/>
            <person name="Henson C."/>
            <person name="Hollinger A."/>
            <person name="Honan T."/>
            <person name="Huard M.D."/>
            <person name="Hughes L."/>
            <person name="Hurhula B."/>
            <person name="Husby M.E."/>
            <person name="Kamat A."/>
            <person name="Kanga B."/>
            <person name="Kashin S."/>
            <person name="Khazanovich D."/>
            <person name="Kisner P."/>
            <person name="Lance K."/>
            <person name="Lara M."/>
            <person name="Lee W."/>
            <person name="Lennon N."/>
            <person name="Letendre F."/>
            <person name="LeVine R."/>
            <person name="Lipovsky A."/>
            <person name="Liu X."/>
            <person name="Liu J."/>
            <person name="Liu S."/>
            <person name="Lokyitsang T."/>
            <person name="Lokyitsang Y."/>
            <person name="Lubonja R."/>
            <person name="Lui A."/>
            <person name="MacDonald P."/>
            <person name="Magnisalis V."/>
            <person name="Maru K."/>
            <person name="Matthews C."/>
            <person name="McCusker W."/>
            <person name="McDonough S."/>
            <person name="Mehta T."/>
            <person name="Meldrim J."/>
            <person name="Meneus L."/>
            <person name="Mihai O."/>
            <person name="Mihalev A."/>
            <person name="Mihova T."/>
            <person name="Mittelman R."/>
            <person name="Mlenga V."/>
            <person name="Montmayeur A."/>
            <person name="Mulrain L."/>
            <person name="Navidi A."/>
            <person name="Naylor J."/>
            <person name="Negash T."/>
            <person name="Nguyen T."/>
            <person name="Nguyen N."/>
            <person name="Nicol R."/>
            <person name="Norbu C."/>
            <person name="Norbu N."/>
            <person name="Novod N."/>
            <person name="O'Neill B."/>
            <person name="Osman S."/>
            <person name="Markiewicz E."/>
            <person name="Oyono O.L."/>
            <person name="Patti C."/>
            <person name="Phunkhang P."/>
            <person name="Pierre F."/>
            <person name="Priest M."/>
            <person name="Raghuraman S."/>
            <person name="Rege F."/>
            <person name="Reyes R."/>
            <person name="Rise C."/>
            <person name="Rogov P."/>
            <person name="Ross K."/>
            <person name="Ryan E."/>
            <person name="Settipalli S."/>
            <person name="Shea T."/>
            <person name="Sherpa N."/>
            <person name="Shi L."/>
            <person name="Shih D."/>
            <person name="Sparrow T."/>
            <person name="Spaulding J."/>
            <person name="Stalker J."/>
            <person name="Stange-Thomann N."/>
            <person name="Stavropoulos S."/>
            <person name="Stone C."/>
            <person name="Strader C."/>
            <person name="Tesfaye S."/>
            <person name="Thomson T."/>
            <person name="Thoulutsang Y."/>
            <person name="Thoulutsang D."/>
            <person name="Topham K."/>
            <person name="Topping I."/>
            <person name="Tsamla T."/>
            <person name="Vassiliev H."/>
            <person name="Vo A."/>
            <person name="Wangchuk T."/>
            <person name="Wangdi T."/>
            <person name="Weiand M."/>
            <person name="Wilkinson J."/>
            <person name="Wilson A."/>
            <person name="Yadav S."/>
            <person name="Young G."/>
            <person name="Yu Q."/>
            <person name="Zembek L."/>
            <person name="Zhong D."/>
            <person name="Zimmer A."/>
            <person name="Zwirko Z."/>
            <person name="Jaffe D.B."/>
            <person name="Alvarez P."/>
            <person name="Brockman W."/>
            <person name="Butler J."/>
            <person name="Chin C."/>
            <person name="Gnerre S."/>
            <person name="Grabherr M."/>
            <person name="Kleber M."/>
            <person name="Mauceli E."/>
            <person name="MacCallum I."/>
        </authorList>
    </citation>
    <scope>NUCLEOTIDE SEQUENCE [LARGE SCALE GENOMIC DNA]</scope>
    <source>
        <strain evidence="5">Tucson 14024-0371.13</strain>
    </source>
</reference>
<dbReference type="SMR" id="B3MLU4"/>
<evidence type="ECO:0000313" key="4">
    <source>
        <dbReference type="EMBL" id="EDV30815.2"/>
    </source>
</evidence>
<dbReference type="EMBL" id="CH902620">
    <property type="protein sequence ID" value="EDV30815.2"/>
    <property type="molecule type" value="Genomic_DNA"/>
</dbReference>
<evidence type="ECO:0000256" key="1">
    <source>
        <dbReference type="ARBA" id="ARBA00022734"/>
    </source>
</evidence>
<dbReference type="InterPro" id="IPR001079">
    <property type="entry name" value="Galectin_CRD"/>
</dbReference>
<dbReference type="SMART" id="SM00276">
    <property type="entry name" value="GLECT"/>
    <property type="match status" value="2"/>
</dbReference>
<dbReference type="FunFam" id="2.60.120.200:FF:000180">
    <property type="entry name" value="Galectin"/>
    <property type="match status" value="1"/>
</dbReference>
<dbReference type="Proteomes" id="UP000007801">
    <property type="component" value="Unassembled WGS sequence"/>
</dbReference>
<evidence type="ECO:0000256" key="2">
    <source>
        <dbReference type="RuleBase" id="RU102079"/>
    </source>
</evidence>
<dbReference type="OrthoDB" id="6251307at2759"/>
<dbReference type="InParanoid" id="B3MLU4"/>
<dbReference type="InterPro" id="IPR044156">
    <property type="entry name" value="Galectin-like"/>
</dbReference>
<dbReference type="AlphaFoldDB" id="B3MLU4"/>
<proteinExistence type="predicted"/>
<feature type="domain" description="Galectin" evidence="3">
    <location>
        <begin position="240"/>
        <end position="381"/>
    </location>
</feature>
<protein>
    <recommendedName>
        <fullName evidence="2">Galectin</fullName>
    </recommendedName>
</protein>
<dbReference type="eggNOG" id="KOG3587">
    <property type="taxonomic scope" value="Eukaryota"/>
</dbReference>
<organism evidence="4 5">
    <name type="scientific">Drosophila ananassae</name>
    <name type="common">Fruit fly</name>
    <dbReference type="NCBI Taxonomy" id="7217"/>
    <lineage>
        <taxon>Eukaryota</taxon>
        <taxon>Metazoa</taxon>
        <taxon>Ecdysozoa</taxon>
        <taxon>Arthropoda</taxon>
        <taxon>Hexapoda</taxon>
        <taxon>Insecta</taxon>
        <taxon>Pterygota</taxon>
        <taxon>Neoptera</taxon>
        <taxon>Endopterygota</taxon>
        <taxon>Diptera</taxon>
        <taxon>Brachycera</taxon>
        <taxon>Muscomorpha</taxon>
        <taxon>Ephydroidea</taxon>
        <taxon>Drosophilidae</taxon>
        <taxon>Drosophila</taxon>
        <taxon>Sophophora</taxon>
    </lineage>
</organism>
<name>B3MLU4_DROAN</name>